<feature type="domain" description="DJ-1/PfpI" evidence="4">
    <location>
        <begin position="31"/>
        <end position="225"/>
    </location>
</feature>
<evidence type="ECO:0000256" key="2">
    <source>
        <dbReference type="ARBA" id="ARBA00023239"/>
    </source>
</evidence>
<proteinExistence type="inferred from homology"/>
<dbReference type="Pfam" id="PF01965">
    <property type="entry name" value="DJ-1_PfpI"/>
    <property type="match status" value="1"/>
</dbReference>
<dbReference type="InterPro" id="IPR029062">
    <property type="entry name" value="Class_I_gatase-like"/>
</dbReference>
<dbReference type="EMBL" id="JAFIMU010000007">
    <property type="protein sequence ID" value="MBN8229984.1"/>
    <property type="molecule type" value="Genomic_DNA"/>
</dbReference>
<comment type="similarity">
    <text evidence="3">Belongs to the peptidase C56 family. HSP31-like subfamily.</text>
</comment>
<protein>
    <submittedName>
        <fullName evidence="5">Type 1 glutamine amidotransferase domain-containing protein</fullName>
    </submittedName>
</protein>
<name>A0ABS3DEC8_9BACT</name>
<keyword evidence="5" id="KW-0315">Glutamine amidotransferase</keyword>
<evidence type="ECO:0000256" key="3">
    <source>
        <dbReference type="ARBA" id="ARBA00038493"/>
    </source>
</evidence>
<dbReference type="SUPFAM" id="SSF52317">
    <property type="entry name" value="Class I glutamine amidotransferase-like"/>
    <property type="match status" value="1"/>
</dbReference>
<evidence type="ECO:0000259" key="4">
    <source>
        <dbReference type="Pfam" id="PF01965"/>
    </source>
</evidence>
<gene>
    <name evidence="5" type="ORF">JYK02_20940</name>
</gene>
<dbReference type="Proteomes" id="UP000664052">
    <property type="component" value="Unassembled WGS sequence"/>
</dbReference>
<evidence type="ECO:0000313" key="5">
    <source>
        <dbReference type="EMBL" id="MBN8229984.1"/>
    </source>
</evidence>
<dbReference type="PANTHER" id="PTHR48094">
    <property type="entry name" value="PROTEIN/NUCLEIC ACID DEGLYCASE DJ-1-RELATED"/>
    <property type="match status" value="1"/>
</dbReference>
<sequence length="239" mass="25282">MEALTAVKVLLIVTSHSQFGSTGEKTGFWLEELAAPYEQFVKAGAQVDIASPLGGKAPVDPRSEKESTEDTRAFLADAEATKKLANTQVLAQVKDTYDAYFVVGGHGVMWDLSQHAPTHQLLSSGYARGAVVAAVCHGPAALVGVKGPDGKPLVAGKRVAGFSNAEEQAAKFDAIVPFPLETRLRELGARYESGPLWKSFTVRDGRLVTGQNPASSAATAREVLKVLAEKKQQAPAPKG</sequence>
<evidence type="ECO:0000313" key="6">
    <source>
        <dbReference type="Proteomes" id="UP000664052"/>
    </source>
</evidence>
<dbReference type="InterPro" id="IPR002818">
    <property type="entry name" value="DJ-1/PfpI"/>
</dbReference>
<keyword evidence="1" id="KW-0346">Stress response</keyword>
<keyword evidence="2" id="KW-0456">Lyase</keyword>
<keyword evidence="6" id="KW-1185">Reference proteome</keyword>
<organism evidence="5 6">
    <name type="scientific">Corallococcus macrosporus</name>
    <dbReference type="NCBI Taxonomy" id="35"/>
    <lineage>
        <taxon>Bacteria</taxon>
        <taxon>Pseudomonadati</taxon>
        <taxon>Myxococcota</taxon>
        <taxon>Myxococcia</taxon>
        <taxon>Myxococcales</taxon>
        <taxon>Cystobacterineae</taxon>
        <taxon>Myxococcaceae</taxon>
        <taxon>Corallococcus</taxon>
    </lineage>
</organism>
<dbReference type="PANTHER" id="PTHR48094:SF11">
    <property type="entry name" value="GLUTATHIONE-INDEPENDENT GLYOXALASE HSP31-RELATED"/>
    <property type="match status" value="1"/>
</dbReference>
<comment type="caution">
    <text evidence="5">The sequence shown here is derived from an EMBL/GenBank/DDBJ whole genome shotgun (WGS) entry which is preliminary data.</text>
</comment>
<dbReference type="InterPro" id="IPR050325">
    <property type="entry name" value="Prot/Nucl_acid_deglycase"/>
</dbReference>
<dbReference type="CDD" id="cd03141">
    <property type="entry name" value="GATase1_Hsp31_like"/>
    <property type="match status" value="1"/>
</dbReference>
<dbReference type="Gene3D" id="3.40.50.880">
    <property type="match status" value="1"/>
</dbReference>
<dbReference type="RefSeq" id="WP_207053476.1">
    <property type="nucleotide sequence ID" value="NZ_JAFIMU010000007.1"/>
</dbReference>
<evidence type="ECO:0000256" key="1">
    <source>
        <dbReference type="ARBA" id="ARBA00023016"/>
    </source>
</evidence>
<reference evidence="5 6" key="1">
    <citation type="submission" date="2021-02" db="EMBL/GenBank/DDBJ databases">
        <title>De Novo genome assembly of isolated myxobacteria.</title>
        <authorList>
            <person name="Stevens D.C."/>
        </authorList>
    </citation>
    <scope>NUCLEOTIDE SEQUENCE [LARGE SCALE GENOMIC DNA]</scope>
    <source>
        <strain evidence="5 6">ATCC 29039</strain>
    </source>
</reference>
<accession>A0ABS3DEC8</accession>